<dbReference type="Gene3D" id="1.10.10.10">
    <property type="entry name" value="Winged helix-like DNA-binding domain superfamily/Winged helix DNA-binding domain"/>
    <property type="match status" value="1"/>
</dbReference>
<evidence type="ECO:0000313" key="2">
    <source>
        <dbReference type="EMBL" id="OAM77888.1"/>
    </source>
</evidence>
<dbReference type="STRING" id="1770058.A3840_07950"/>
<evidence type="ECO:0000313" key="3">
    <source>
        <dbReference type="Proteomes" id="UP000078389"/>
    </source>
</evidence>
<gene>
    <name evidence="2" type="ORF">A3840_07950</name>
</gene>
<reference evidence="2 3" key="1">
    <citation type="submission" date="2016-03" db="EMBL/GenBank/DDBJ databases">
        <title>Genome sequencing of Devosia sp. S37.</title>
        <authorList>
            <person name="Mohd Nor M."/>
        </authorList>
    </citation>
    <scope>NUCLEOTIDE SEQUENCE [LARGE SCALE GENOMIC DNA]</scope>
    <source>
        <strain evidence="2 3">S37</strain>
    </source>
</reference>
<protein>
    <recommendedName>
        <fullName evidence="1">Transcription regulator PadR N-terminal domain-containing protein</fullName>
    </recommendedName>
</protein>
<keyword evidence="3" id="KW-1185">Reference proteome</keyword>
<sequence>MKSPATDLACLAFVIESPASGYDIFKASRAGSLRFAFKASQATIYDSLRRLEARGAVSPHRLPQDGRPAKIVYSPTPAGRKLAPQLARALLRQVPEGQHLRLLVRFAGLVPPTDLDSALEARKARLGQEIAEVIDIESGLQASEAKVLAAFRNVFQAEQAQLAAMAEYVRGRGRG</sequence>
<dbReference type="PANTHER" id="PTHR33169:SF14">
    <property type="entry name" value="TRANSCRIPTIONAL REGULATOR RV3488"/>
    <property type="match status" value="1"/>
</dbReference>
<dbReference type="Pfam" id="PF03551">
    <property type="entry name" value="PadR"/>
    <property type="match status" value="1"/>
</dbReference>
<dbReference type="InterPro" id="IPR036390">
    <property type="entry name" value="WH_DNA-bd_sf"/>
</dbReference>
<dbReference type="InterPro" id="IPR052509">
    <property type="entry name" value="Metal_resp_DNA-bind_regulator"/>
</dbReference>
<dbReference type="PANTHER" id="PTHR33169">
    <property type="entry name" value="PADR-FAMILY TRANSCRIPTIONAL REGULATOR"/>
    <property type="match status" value="1"/>
</dbReference>
<dbReference type="RefSeq" id="WP_067454517.1">
    <property type="nucleotide sequence ID" value="NZ_LVVY01000075.1"/>
</dbReference>
<dbReference type="SUPFAM" id="SSF46785">
    <property type="entry name" value="Winged helix' DNA-binding domain"/>
    <property type="match status" value="1"/>
</dbReference>
<accession>A0A178I115</accession>
<comment type="caution">
    <text evidence="2">The sequence shown here is derived from an EMBL/GenBank/DDBJ whole genome shotgun (WGS) entry which is preliminary data.</text>
</comment>
<dbReference type="InterPro" id="IPR036388">
    <property type="entry name" value="WH-like_DNA-bd_sf"/>
</dbReference>
<evidence type="ECO:0000259" key="1">
    <source>
        <dbReference type="Pfam" id="PF03551"/>
    </source>
</evidence>
<name>A0A178I115_9HYPH</name>
<dbReference type="InterPro" id="IPR005149">
    <property type="entry name" value="Tscrpt_reg_PadR_N"/>
</dbReference>
<feature type="domain" description="Transcription regulator PadR N-terminal" evidence="1">
    <location>
        <begin position="11"/>
        <end position="81"/>
    </location>
</feature>
<dbReference type="Proteomes" id="UP000078389">
    <property type="component" value="Unassembled WGS sequence"/>
</dbReference>
<organism evidence="2 3">
    <name type="scientific">Devosia elaeis</name>
    <dbReference type="NCBI Taxonomy" id="1770058"/>
    <lineage>
        <taxon>Bacteria</taxon>
        <taxon>Pseudomonadati</taxon>
        <taxon>Pseudomonadota</taxon>
        <taxon>Alphaproteobacteria</taxon>
        <taxon>Hyphomicrobiales</taxon>
        <taxon>Devosiaceae</taxon>
        <taxon>Devosia</taxon>
    </lineage>
</organism>
<proteinExistence type="predicted"/>
<dbReference type="OrthoDB" id="3186544at2"/>
<dbReference type="AlphaFoldDB" id="A0A178I115"/>
<dbReference type="EMBL" id="LVVY01000075">
    <property type="protein sequence ID" value="OAM77888.1"/>
    <property type="molecule type" value="Genomic_DNA"/>
</dbReference>